<feature type="transmembrane region" description="Helical" evidence="2">
    <location>
        <begin position="148"/>
        <end position="168"/>
    </location>
</feature>
<feature type="compositionally biased region" description="Gly residues" evidence="1">
    <location>
        <begin position="200"/>
        <end position="218"/>
    </location>
</feature>
<keyword evidence="2" id="KW-0812">Transmembrane</keyword>
<dbReference type="EMBL" id="VLTL01000154">
    <property type="protein sequence ID" value="KAA0158286.1"/>
    <property type="molecule type" value="Genomic_DNA"/>
</dbReference>
<name>A0A5A8CZ22_CAFRO</name>
<dbReference type="AlphaFoldDB" id="A0A5A8CZ22"/>
<feature type="region of interest" description="Disordered" evidence="1">
    <location>
        <begin position="196"/>
        <end position="220"/>
    </location>
</feature>
<comment type="caution">
    <text evidence="3">The sequence shown here is derived from an EMBL/GenBank/DDBJ whole genome shotgun (WGS) entry which is preliminary data.</text>
</comment>
<keyword evidence="2" id="KW-0472">Membrane</keyword>
<proteinExistence type="predicted"/>
<protein>
    <submittedName>
        <fullName evidence="3">Uncharacterized protein</fullName>
    </submittedName>
</protein>
<keyword evidence="2" id="KW-1133">Transmembrane helix</keyword>
<organism evidence="3 4">
    <name type="scientific">Cafeteria roenbergensis</name>
    <name type="common">Marine flagellate</name>
    <dbReference type="NCBI Taxonomy" id="33653"/>
    <lineage>
        <taxon>Eukaryota</taxon>
        <taxon>Sar</taxon>
        <taxon>Stramenopiles</taxon>
        <taxon>Bigyra</taxon>
        <taxon>Opalozoa</taxon>
        <taxon>Bicosoecida</taxon>
        <taxon>Cafeteriaceae</taxon>
        <taxon>Cafeteria</taxon>
    </lineage>
</organism>
<evidence type="ECO:0000313" key="4">
    <source>
        <dbReference type="Proteomes" id="UP000324907"/>
    </source>
</evidence>
<sequence>MEVYYGLAWTIIALECVPDAVPVVVLATAAPGRLPARWGTCRPAESQQLPSEGDDGFGLSEGDLRQVYDVIRAALPGGDADLPPDEGLDAFLARIGLMPALRATSAGSRESADAFRLLAQQSLSAWESNPMTSARRSRWAAEDAVRRAGAVAAALAVVVAAAGVGVLLRYTRLGTWVRDAVSSAVSAVRDAVGTALGSGSSSGSGSGGGPETPSGGGDEVALPAEHITDAAAASGRVVAASSAASPSDSLVSLLSLVSSGGSATDTGAAVSACVGDASALDGGLFDRA</sequence>
<evidence type="ECO:0000313" key="3">
    <source>
        <dbReference type="EMBL" id="KAA0158286.1"/>
    </source>
</evidence>
<accession>A0A5A8CZ22</accession>
<reference evidence="3 4" key="1">
    <citation type="submission" date="2019-07" db="EMBL/GenBank/DDBJ databases">
        <title>Genomes of Cafeteria roenbergensis.</title>
        <authorList>
            <person name="Fischer M.G."/>
            <person name="Hackl T."/>
            <person name="Roman M."/>
        </authorList>
    </citation>
    <scope>NUCLEOTIDE SEQUENCE [LARGE SCALE GENOMIC DNA]</scope>
    <source>
        <strain evidence="3 4">RCC970-E3</strain>
    </source>
</reference>
<gene>
    <name evidence="3" type="ORF">FNF28_06319</name>
</gene>
<dbReference type="Proteomes" id="UP000324907">
    <property type="component" value="Unassembled WGS sequence"/>
</dbReference>
<evidence type="ECO:0000256" key="2">
    <source>
        <dbReference type="SAM" id="Phobius"/>
    </source>
</evidence>
<evidence type="ECO:0000256" key="1">
    <source>
        <dbReference type="SAM" id="MobiDB-lite"/>
    </source>
</evidence>